<organism evidence="2 3">
    <name type="scientific">Phytophthora pseudosyringae</name>
    <dbReference type="NCBI Taxonomy" id="221518"/>
    <lineage>
        <taxon>Eukaryota</taxon>
        <taxon>Sar</taxon>
        <taxon>Stramenopiles</taxon>
        <taxon>Oomycota</taxon>
        <taxon>Peronosporomycetes</taxon>
        <taxon>Peronosporales</taxon>
        <taxon>Peronosporaceae</taxon>
        <taxon>Phytophthora</taxon>
    </lineage>
</organism>
<feature type="compositionally biased region" description="Polar residues" evidence="1">
    <location>
        <begin position="34"/>
        <end position="43"/>
    </location>
</feature>
<feature type="compositionally biased region" description="Basic and acidic residues" evidence="1">
    <location>
        <begin position="22"/>
        <end position="32"/>
    </location>
</feature>
<evidence type="ECO:0000313" key="2">
    <source>
        <dbReference type="EMBL" id="KAG7377755.1"/>
    </source>
</evidence>
<dbReference type="Proteomes" id="UP000694044">
    <property type="component" value="Unassembled WGS sequence"/>
</dbReference>
<proteinExistence type="predicted"/>
<evidence type="ECO:0000313" key="3">
    <source>
        <dbReference type="Proteomes" id="UP000694044"/>
    </source>
</evidence>
<dbReference type="AlphaFoldDB" id="A0A8T1V9T3"/>
<name>A0A8T1V9T3_9STRA</name>
<accession>A0A8T1V9T3</accession>
<feature type="region of interest" description="Disordered" evidence="1">
    <location>
        <begin position="1"/>
        <end position="43"/>
    </location>
</feature>
<keyword evidence="3" id="KW-1185">Reference proteome</keyword>
<gene>
    <name evidence="2" type="ORF">PHYPSEUDO_011048</name>
</gene>
<evidence type="ECO:0000256" key="1">
    <source>
        <dbReference type="SAM" id="MobiDB-lite"/>
    </source>
</evidence>
<sequence length="408" mass="46277">MTARRKRSARTKGPKSQSESRPVVEEEGKEPMQDQDNVTMDTHRSMTTRQVWKLKRPCYTKLQATSGTKAIVPIKSMPRSFLPQFRSAERLAEWVFAVAKHRPMQLNLQCCERSDQVRDALLRQFHRWPETKVSQATNRYNTQAEGAQQRCQEQVQLYLQELRGKLVGAANALFWLNVLQPLTHPATVSRQEVRDILMALVDELKSVDGVYEQLARKSERLWAVLTLPLTLEPLFRGVSTLALCGHQAAALEAMQLLTMFAEECAAFPGRQLPVGVSVVASVGTFAPLLDIASLSDLPEAFRHQLSKPLVLMVRDWVAVVDEVLEVLEKSLTRQWASREREPCEEELKMALQRDLQSAFERLSHALATDQLYALRKAAGERANCLDVSIARARGLLLVQAQQRQEKWT</sequence>
<feature type="compositionally biased region" description="Basic residues" evidence="1">
    <location>
        <begin position="1"/>
        <end position="13"/>
    </location>
</feature>
<comment type="caution">
    <text evidence="2">The sequence shown here is derived from an EMBL/GenBank/DDBJ whole genome shotgun (WGS) entry which is preliminary data.</text>
</comment>
<dbReference type="EMBL" id="JAGDFM010000485">
    <property type="protein sequence ID" value="KAG7377755.1"/>
    <property type="molecule type" value="Genomic_DNA"/>
</dbReference>
<dbReference type="OrthoDB" id="161978at2759"/>
<protein>
    <submittedName>
        <fullName evidence="2">Uncharacterized protein</fullName>
    </submittedName>
</protein>
<reference evidence="2" key="1">
    <citation type="submission" date="2021-02" db="EMBL/GenBank/DDBJ databases">
        <authorList>
            <person name="Palmer J.M."/>
        </authorList>
    </citation>
    <scope>NUCLEOTIDE SEQUENCE</scope>
    <source>
        <strain evidence="2">SCRP734</strain>
    </source>
</reference>